<accession>A0A7R9GR78</accession>
<dbReference type="AlphaFoldDB" id="A0A7R9GR78"/>
<proteinExistence type="predicted"/>
<organism evidence="1">
    <name type="scientific">Timema cristinae</name>
    <name type="common">Walking stick</name>
    <dbReference type="NCBI Taxonomy" id="61476"/>
    <lineage>
        <taxon>Eukaryota</taxon>
        <taxon>Metazoa</taxon>
        <taxon>Ecdysozoa</taxon>
        <taxon>Arthropoda</taxon>
        <taxon>Hexapoda</taxon>
        <taxon>Insecta</taxon>
        <taxon>Pterygota</taxon>
        <taxon>Neoptera</taxon>
        <taxon>Polyneoptera</taxon>
        <taxon>Phasmatodea</taxon>
        <taxon>Timematodea</taxon>
        <taxon>Timematoidea</taxon>
        <taxon>Timematidae</taxon>
        <taxon>Timema</taxon>
    </lineage>
</organism>
<protein>
    <submittedName>
        <fullName evidence="1">Uncharacterized protein</fullName>
    </submittedName>
</protein>
<dbReference type="EMBL" id="OC316483">
    <property type="protein sequence ID" value="CAD7391991.1"/>
    <property type="molecule type" value="Genomic_DNA"/>
</dbReference>
<gene>
    <name evidence="1" type="ORF">TCEB3V08_LOCUS30</name>
</gene>
<evidence type="ECO:0000313" key="1">
    <source>
        <dbReference type="EMBL" id="CAD7391991.1"/>
    </source>
</evidence>
<reference evidence="1" key="1">
    <citation type="submission" date="2020-11" db="EMBL/GenBank/DDBJ databases">
        <authorList>
            <person name="Tran Van P."/>
        </authorList>
    </citation>
    <scope>NUCLEOTIDE SEQUENCE</scope>
</reference>
<name>A0A7R9GR78_TIMCR</name>
<sequence>MSLISLHSIRELLGQSVQETGAKARSVGGSSEQGEEKTHLRLLTETLASWRLTYHLQSPTNLVSYQKLSHLISEILNKHQRDPNLVARANSLPNSPNLLFSSPCIIMYSSHHASVVEYSKASISNLTGTAVDGEIEIHLGPVILYGCVGWGYAAGTHIKKLQTVQNKVLRTITGTDIRTRVDHLHEITKTKTLQEIFKERREMFYKQSAEHENPLIRKLGNYDPHDRRSYKRPRLLFFLYQYPTVHIQVSEYCTLLLLPNTSSLIQYGTSDRFVNNRRVRYTDNRQTGESHSQTPFKTIMRMMEQVKTMTRVEWGTLTPHRNTVTRGCTVTCGTHLSSEQETQKPWKKFMLICVPFDLVSELQPSDSIKRFLDHTRYRSTC</sequence>